<dbReference type="EMBL" id="JACXVP010000012">
    <property type="protein sequence ID" value="KAG5573340.1"/>
    <property type="molecule type" value="Genomic_DNA"/>
</dbReference>
<sequence>MYENDTTKYRNQISGYSPRATAKGAEFEMDKVSYSGAISISFLELPVKLRGASVFSRCHARVFSVLCSPQND</sequence>
<evidence type="ECO:0000313" key="2">
    <source>
        <dbReference type="Proteomes" id="UP000824120"/>
    </source>
</evidence>
<organism evidence="1 2">
    <name type="scientific">Solanum commersonii</name>
    <name type="common">Commerson's wild potato</name>
    <name type="synonym">Commerson's nightshade</name>
    <dbReference type="NCBI Taxonomy" id="4109"/>
    <lineage>
        <taxon>Eukaryota</taxon>
        <taxon>Viridiplantae</taxon>
        <taxon>Streptophyta</taxon>
        <taxon>Embryophyta</taxon>
        <taxon>Tracheophyta</taxon>
        <taxon>Spermatophyta</taxon>
        <taxon>Magnoliopsida</taxon>
        <taxon>eudicotyledons</taxon>
        <taxon>Gunneridae</taxon>
        <taxon>Pentapetalae</taxon>
        <taxon>asterids</taxon>
        <taxon>lamiids</taxon>
        <taxon>Solanales</taxon>
        <taxon>Solanaceae</taxon>
        <taxon>Solanoideae</taxon>
        <taxon>Solaneae</taxon>
        <taxon>Solanum</taxon>
    </lineage>
</organism>
<evidence type="ECO:0000313" key="1">
    <source>
        <dbReference type="EMBL" id="KAG5573340.1"/>
    </source>
</evidence>
<comment type="caution">
    <text evidence="1">The sequence shown here is derived from an EMBL/GenBank/DDBJ whole genome shotgun (WGS) entry which is preliminary data.</text>
</comment>
<proteinExistence type="predicted"/>
<accession>A0A9J5WDH5</accession>
<dbReference type="AlphaFoldDB" id="A0A9J5WDH5"/>
<keyword evidence="2" id="KW-1185">Reference proteome</keyword>
<gene>
    <name evidence="1" type="ORF">H5410_063106</name>
</gene>
<name>A0A9J5WDH5_SOLCO</name>
<reference evidence="1 2" key="1">
    <citation type="submission" date="2020-09" db="EMBL/GenBank/DDBJ databases">
        <title>De no assembly of potato wild relative species, Solanum commersonii.</title>
        <authorList>
            <person name="Cho K."/>
        </authorList>
    </citation>
    <scope>NUCLEOTIDE SEQUENCE [LARGE SCALE GENOMIC DNA]</scope>
    <source>
        <strain evidence="1">LZ3.2</strain>
        <tissue evidence="1">Leaf</tissue>
    </source>
</reference>
<dbReference type="Proteomes" id="UP000824120">
    <property type="component" value="Chromosome 12"/>
</dbReference>
<protein>
    <submittedName>
        <fullName evidence="1">Uncharacterized protein</fullName>
    </submittedName>
</protein>